<dbReference type="RefSeq" id="WP_114645160.1">
    <property type="nucleotide sequence ID" value="NZ_QQNH01000005.1"/>
</dbReference>
<dbReference type="EMBL" id="QQNH01000005">
    <property type="protein sequence ID" value="RDE09613.1"/>
    <property type="molecule type" value="Genomic_DNA"/>
</dbReference>
<evidence type="ECO:0008006" key="3">
    <source>
        <dbReference type="Google" id="ProtNLM"/>
    </source>
</evidence>
<evidence type="ECO:0000313" key="2">
    <source>
        <dbReference type="Proteomes" id="UP000253759"/>
    </source>
</evidence>
<evidence type="ECO:0000313" key="1">
    <source>
        <dbReference type="EMBL" id="RDE09613.1"/>
    </source>
</evidence>
<keyword evidence="2" id="KW-1185">Reference proteome</keyword>
<dbReference type="OrthoDB" id="7960996at2"/>
<reference evidence="2" key="1">
    <citation type="submission" date="2018-07" db="EMBL/GenBank/DDBJ databases">
        <authorList>
            <person name="Liu B.-T."/>
            <person name="Du Z."/>
        </authorList>
    </citation>
    <scope>NUCLEOTIDE SEQUENCE [LARGE SCALE GENOMIC DNA]</scope>
    <source>
        <strain evidence="2">XYN52</strain>
    </source>
</reference>
<accession>A0A369W5J2</accession>
<name>A0A369W5J2_9HYPH</name>
<dbReference type="AlphaFoldDB" id="A0A369W5J2"/>
<organism evidence="1 2">
    <name type="scientific">Pelagibacterium lacus</name>
    <dbReference type="NCBI Taxonomy" id="2282655"/>
    <lineage>
        <taxon>Bacteria</taxon>
        <taxon>Pseudomonadati</taxon>
        <taxon>Pseudomonadota</taxon>
        <taxon>Alphaproteobacteria</taxon>
        <taxon>Hyphomicrobiales</taxon>
        <taxon>Devosiaceae</taxon>
        <taxon>Pelagibacterium</taxon>
    </lineage>
</organism>
<proteinExistence type="predicted"/>
<dbReference type="Proteomes" id="UP000253759">
    <property type="component" value="Unassembled WGS sequence"/>
</dbReference>
<sequence length="77" mass="8088">MTDYETIVYVERESVARLMVAALKAHGFSPRDIADGGLPGIGSGLTDRGLAIAVPVAEATDARPLAEALLHDMAQKP</sequence>
<protein>
    <recommendedName>
        <fullName evidence="3">DUF2007 domain-containing protein</fullName>
    </recommendedName>
</protein>
<gene>
    <name evidence="1" type="ORF">DVH29_05505</name>
</gene>
<comment type="caution">
    <text evidence="1">The sequence shown here is derived from an EMBL/GenBank/DDBJ whole genome shotgun (WGS) entry which is preliminary data.</text>
</comment>